<dbReference type="AlphaFoldDB" id="A0A0D3CFI4"/>
<keyword evidence="2" id="KW-1185">Reference proteome</keyword>
<evidence type="ECO:0000313" key="2">
    <source>
        <dbReference type="Proteomes" id="UP000032141"/>
    </source>
</evidence>
<dbReference type="Proteomes" id="UP000032141">
    <property type="component" value="Chromosome C5"/>
</dbReference>
<protein>
    <submittedName>
        <fullName evidence="1">Uncharacterized protein</fullName>
    </submittedName>
</protein>
<evidence type="ECO:0000313" key="1">
    <source>
        <dbReference type="EnsemblPlants" id="Bo5g071160.1"/>
    </source>
</evidence>
<proteinExistence type="predicted"/>
<dbReference type="Gramene" id="Bo5g071160.1">
    <property type="protein sequence ID" value="Bo5g071160.1"/>
    <property type="gene ID" value="Bo5g071160"/>
</dbReference>
<reference evidence="1" key="2">
    <citation type="submission" date="2015-03" db="UniProtKB">
        <authorList>
            <consortium name="EnsemblPlants"/>
        </authorList>
    </citation>
    <scope>IDENTIFICATION</scope>
</reference>
<reference evidence="1 2" key="1">
    <citation type="journal article" date="2014" name="Genome Biol.">
        <title>Transcriptome and methylome profiling reveals relics of genome dominance in the mesopolyploid Brassica oleracea.</title>
        <authorList>
            <person name="Parkin I.A."/>
            <person name="Koh C."/>
            <person name="Tang H."/>
            <person name="Robinson S.J."/>
            <person name="Kagale S."/>
            <person name="Clarke W.E."/>
            <person name="Town C.D."/>
            <person name="Nixon J."/>
            <person name="Krishnakumar V."/>
            <person name="Bidwell S.L."/>
            <person name="Denoeud F."/>
            <person name="Belcram H."/>
            <person name="Links M.G."/>
            <person name="Just J."/>
            <person name="Clarke C."/>
            <person name="Bender T."/>
            <person name="Huebert T."/>
            <person name="Mason A.S."/>
            <person name="Pires J.C."/>
            <person name="Barker G."/>
            <person name="Moore J."/>
            <person name="Walley P.G."/>
            <person name="Manoli S."/>
            <person name="Batley J."/>
            <person name="Edwards D."/>
            <person name="Nelson M.N."/>
            <person name="Wang X."/>
            <person name="Paterson A.H."/>
            <person name="King G."/>
            <person name="Bancroft I."/>
            <person name="Chalhoub B."/>
            <person name="Sharpe A.G."/>
        </authorList>
    </citation>
    <scope>NUCLEOTIDE SEQUENCE</scope>
    <source>
        <strain evidence="1 2">cv. TO1000</strain>
    </source>
</reference>
<name>A0A0D3CFI4_BRAOL</name>
<sequence length="55" mass="5967">MPSSSPSLGSFEDTIKSNYFPNKFSLHKHGSSILESFTTDGGSPVCMDTMVHLES</sequence>
<dbReference type="EnsemblPlants" id="Bo5g071160.1">
    <property type="protein sequence ID" value="Bo5g071160.1"/>
    <property type="gene ID" value="Bo5g071160"/>
</dbReference>
<organism evidence="1 2">
    <name type="scientific">Brassica oleracea var. oleracea</name>
    <dbReference type="NCBI Taxonomy" id="109376"/>
    <lineage>
        <taxon>Eukaryota</taxon>
        <taxon>Viridiplantae</taxon>
        <taxon>Streptophyta</taxon>
        <taxon>Embryophyta</taxon>
        <taxon>Tracheophyta</taxon>
        <taxon>Spermatophyta</taxon>
        <taxon>Magnoliopsida</taxon>
        <taxon>eudicotyledons</taxon>
        <taxon>Gunneridae</taxon>
        <taxon>Pentapetalae</taxon>
        <taxon>rosids</taxon>
        <taxon>malvids</taxon>
        <taxon>Brassicales</taxon>
        <taxon>Brassicaceae</taxon>
        <taxon>Brassiceae</taxon>
        <taxon>Brassica</taxon>
    </lineage>
</organism>
<accession>A0A0D3CFI4</accession>
<dbReference type="HOGENOM" id="CLU_3035153_0_0_1"/>